<keyword evidence="2" id="KW-1185">Reference proteome</keyword>
<evidence type="ECO:0000313" key="2">
    <source>
        <dbReference type="Proteomes" id="UP000054279"/>
    </source>
</evidence>
<accession>A0A0C9UMP9</accession>
<evidence type="ECO:0000313" key="1">
    <source>
        <dbReference type="EMBL" id="KIJ26555.1"/>
    </source>
</evidence>
<dbReference type="Proteomes" id="UP000054279">
    <property type="component" value="Unassembled WGS sequence"/>
</dbReference>
<name>A0A0C9UMP9_SPHS4</name>
<organism evidence="1 2">
    <name type="scientific">Sphaerobolus stellatus (strain SS14)</name>
    <dbReference type="NCBI Taxonomy" id="990650"/>
    <lineage>
        <taxon>Eukaryota</taxon>
        <taxon>Fungi</taxon>
        <taxon>Dikarya</taxon>
        <taxon>Basidiomycota</taxon>
        <taxon>Agaricomycotina</taxon>
        <taxon>Agaricomycetes</taxon>
        <taxon>Phallomycetidae</taxon>
        <taxon>Geastrales</taxon>
        <taxon>Sphaerobolaceae</taxon>
        <taxon>Sphaerobolus</taxon>
    </lineage>
</organism>
<proteinExistence type="predicted"/>
<gene>
    <name evidence="1" type="ORF">M422DRAFT_55480</name>
</gene>
<dbReference type="EMBL" id="KN837365">
    <property type="protein sequence ID" value="KIJ26555.1"/>
    <property type="molecule type" value="Genomic_DNA"/>
</dbReference>
<dbReference type="OrthoDB" id="2657661at2759"/>
<dbReference type="HOGENOM" id="CLU_1982987_0_0_1"/>
<sequence>MNDTFNYQWTVCTHPEGSLYFLAESASQSLKIFTDEDLTNPTIRNLVEEAIDALLQLAQSQSISISHTELVIELLATNQMGYYFVETPSRSVFLAKRLQCFALEGQFWLVYAYHAVVDSDHSLGRV</sequence>
<dbReference type="AlphaFoldDB" id="A0A0C9UMP9"/>
<protein>
    <submittedName>
        <fullName evidence="1">Uncharacterized protein</fullName>
    </submittedName>
</protein>
<reference evidence="1 2" key="1">
    <citation type="submission" date="2014-06" db="EMBL/GenBank/DDBJ databases">
        <title>Evolutionary Origins and Diversification of the Mycorrhizal Mutualists.</title>
        <authorList>
            <consortium name="DOE Joint Genome Institute"/>
            <consortium name="Mycorrhizal Genomics Consortium"/>
            <person name="Kohler A."/>
            <person name="Kuo A."/>
            <person name="Nagy L.G."/>
            <person name="Floudas D."/>
            <person name="Copeland A."/>
            <person name="Barry K.W."/>
            <person name="Cichocki N."/>
            <person name="Veneault-Fourrey C."/>
            <person name="LaButti K."/>
            <person name="Lindquist E.A."/>
            <person name="Lipzen A."/>
            <person name="Lundell T."/>
            <person name="Morin E."/>
            <person name="Murat C."/>
            <person name="Riley R."/>
            <person name="Ohm R."/>
            <person name="Sun H."/>
            <person name="Tunlid A."/>
            <person name="Henrissat B."/>
            <person name="Grigoriev I.V."/>
            <person name="Hibbett D.S."/>
            <person name="Martin F."/>
        </authorList>
    </citation>
    <scope>NUCLEOTIDE SEQUENCE [LARGE SCALE GENOMIC DNA]</scope>
    <source>
        <strain evidence="1 2">SS14</strain>
    </source>
</reference>